<evidence type="ECO:0000313" key="6">
    <source>
        <dbReference type="Proteomes" id="UP000247099"/>
    </source>
</evidence>
<proteinExistence type="predicted"/>
<accession>A0A317ZFS4</accession>
<keyword evidence="1" id="KW-0645">Protease</keyword>
<evidence type="ECO:0000256" key="2">
    <source>
        <dbReference type="ARBA" id="ARBA00022723"/>
    </source>
</evidence>
<sequence length="458" mass="49645">MIDPLETLKSYVRFPSVSTDPAFAEGMKGARDYATSLLEQLGFNVETVETDLHPVLYAERIRNPDWPHVVLYGHYDVQPADPLNLWTSEPFDPQVRDGRVYGRGTADNKGPTVVHISALSRVLEKFPDLQLNLSYVIEGEEEIGSPSMAKFFDSHGERLSKADFLLVSDTGSPNAEQIVVTTAIRGLVDLEIKLKGAKSDLHSGIHGGAVYNPLQALSEICASLHNPDGSVNVPGFYDDVLPIHDWEREQLARYPETVESYRDMLGVPGFFPANGLSPLEAVRFGPTLEFNGIGGGYQGEGSKTVIPSEAFAKITCRLVANQNPAKIQEAVIAAIEARCPDALKLEIRRGGSGEPYMVVPPGCPNTPADQPEPLARAFESAEASIAKAFGKPPIYLREGGSIPVIADFKNRAGLDSLMVGLFTPLDNLHAPDESFDLSIMENATAAFEEIICGIAGVK</sequence>
<dbReference type="InterPro" id="IPR011650">
    <property type="entry name" value="Peptidase_M20_dimer"/>
</dbReference>
<dbReference type="PANTHER" id="PTHR43270">
    <property type="entry name" value="BETA-ALA-HIS DIPEPTIDASE"/>
    <property type="match status" value="1"/>
</dbReference>
<gene>
    <name evidence="5" type="ORF">DDZ13_06790</name>
</gene>
<keyword evidence="6" id="KW-1185">Reference proteome</keyword>
<dbReference type="Gene3D" id="3.30.70.360">
    <property type="match status" value="1"/>
</dbReference>
<evidence type="ECO:0000313" key="5">
    <source>
        <dbReference type="EMBL" id="PXA04240.1"/>
    </source>
</evidence>
<dbReference type="Pfam" id="PF07687">
    <property type="entry name" value="M20_dimer"/>
    <property type="match status" value="1"/>
</dbReference>
<dbReference type="Proteomes" id="UP000247099">
    <property type="component" value="Unassembled WGS sequence"/>
</dbReference>
<dbReference type="AlphaFoldDB" id="A0A317ZFS4"/>
<dbReference type="GO" id="GO:0006508">
    <property type="term" value="P:proteolysis"/>
    <property type="evidence" value="ECO:0007669"/>
    <property type="project" value="UniProtKB-KW"/>
</dbReference>
<dbReference type="OrthoDB" id="9761532at2"/>
<protein>
    <submittedName>
        <fullName evidence="5">Peptidase M20</fullName>
    </submittedName>
</protein>
<dbReference type="InterPro" id="IPR051458">
    <property type="entry name" value="Cyt/Met_Dipeptidase"/>
</dbReference>
<organism evidence="5 6">
    <name type="scientific">Coraliomargarita sinensis</name>
    <dbReference type="NCBI Taxonomy" id="2174842"/>
    <lineage>
        <taxon>Bacteria</taxon>
        <taxon>Pseudomonadati</taxon>
        <taxon>Verrucomicrobiota</taxon>
        <taxon>Opitutia</taxon>
        <taxon>Puniceicoccales</taxon>
        <taxon>Coraliomargaritaceae</taxon>
        <taxon>Coraliomargarita</taxon>
    </lineage>
</organism>
<dbReference type="EMBL" id="QHJQ01000004">
    <property type="protein sequence ID" value="PXA04240.1"/>
    <property type="molecule type" value="Genomic_DNA"/>
</dbReference>
<dbReference type="InParanoid" id="A0A317ZFS4"/>
<dbReference type="Pfam" id="PF01546">
    <property type="entry name" value="Peptidase_M20"/>
    <property type="match status" value="1"/>
</dbReference>
<name>A0A317ZFS4_9BACT</name>
<dbReference type="SUPFAM" id="SSF53187">
    <property type="entry name" value="Zn-dependent exopeptidases"/>
    <property type="match status" value="1"/>
</dbReference>
<dbReference type="FunCoup" id="A0A317ZFS4">
    <property type="interactions" value="362"/>
</dbReference>
<dbReference type="GO" id="GO:0046872">
    <property type="term" value="F:metal ion binding"/>
    <property type="evidence" value="ECO:0007669"/>
    <property type="project" value="UniProtKB-KW"/>
</dbReference>
<dbReference type="NCBIfam" id="NF006579">
    <property type="entry name" value="PRK09104.1"/>
    <property type="match status" value="1"/>
</dbReference>
<keyword evidence="3" id="KW-0378">Hydrolase</keyword>
<dbReference type="RefSeq" id="WP_110130695.1">
    <property type="nucleotide sequence ID" value="NZ_QHJQ01000004.1"/>
</dbReference>
<evidence type="ECO:0000256" key="3">
    <source>
        <dbReference type="ARBA" id="ARBA00022801"/>
    </source>
</evidence>
<evidence type="ECO:0000259" key="4">
    <source>
        <dbReference type="Pfam" id="PF07687"/>
    </source>
</evidence>
<dbReference type="Gene3D" id="3.40.630.10">
    <property type="entry name" value="Zn peptidases"/>
    <property type="match status" value="1"/>
</dbReference>
<comment type="caution">
    <text evidence="5">The sequence shown here is derived from an EMBL/GenBank/DDBJ whole genome shotgun (WGS) entry which is preliminary data.</text>
</comment>
<evidence type="ECO:0000256" key="1">
    <source>
        <dbReference type="ARBA" id="ARBA00022670"/>
    </source>
</evidence>
<dbReference type="GO" id="GO:0008233">
    <property type="term" value="F:peptidase activity"/>
    <property type="evidence" value="ECO:0007669"/>
    <property type="project" value="UniProtKB-KW"/>
</dbReference>
<dbReference type="PANTHER" id="PTHR43270:SF12">
    <property type="entry name" value="SUCCINYL-DIAMINOPIMELATE DESUCCINYLASE"/>
    <property type="match status" value="1"/>
</dbReference>
<reference evidence="5 6" key="1">
    <citation type="submission" date="2018-05" db="EMBL/GenBank/DDBJ databases">
        <title>Coraliomargarita sinensis sp. nov., isolated from a marine solar saltern.</title>
        <authorList>
            <person name="Zhou L.Y."/>
        </authorList>
    </citation>
    <scope>NUCLEOTIDE SEQUENCE [LARGE SCALE GENOMIC DNA]</scope>
    <source>
        <strain evidence="5 6">WN38</strain>
    </source>
</reference>
<feature type="domain" description="Peptidase M20 dimerisation" evidence="4">
    <location>
        <begin position="183"/>
        <end position="340"/>
    </location>
</feature>
<dbReference type="InterPro" id="IPR002933">
    <property type="entry name" value="Peptidase_M20"/>
</dbReference>
<keyword evidence="2" id="KW-0479">Metal-binding</keyword>